<evidence type="ECO:0000256" key="4">
    <source>
        <dbReference type="ARBA" id="ARBA00022448"/>
    </source>
</evidence>
<dbReference type="Gene3D" id="2.60.40.420">
    <property type="entry name" value="Cupredoxins - blue copper proteins"/>
    <property type="match status" value="1"/>
</dbReference>
<accession>A0A0F6XQV6</accession>
<comment type="catalytic activity">
    <reaction evidence="15">
        <text>4 Fe(II)-[cytochrome c] + O2 + 8 H(+)(in) = 4 Fe(III)-[cytochrome c] + 2 H2O + 4 H(+)(out)</text>
        <dbReference type="Rhea" id="RHEA:11436"/>
        <dbReference type="Rhea" id="RHEA-COMP:10350"/>
        <dbReference type="Rhea" id="RHEA-COMP:14399"/>
        <dbReference type="ChEBI" id="CHEBI:15377"/>
        <dbReference type="ChEBI" id="CHEBI:15378"/>
        <dbReference type="ChEBI" id="CHEBI:15379"/>
        <dbReference type="ChEBI" id="CHEBI:29033"/>
        <dbReference type="ChEBI" id="CHEBI:29034"/>
        <dbReference type="EC" id="7.1.1.9"/>
    </reaction>
    <physiologicalReaction direction="left-to-right" evidence="15">
        <dbReference type="Rhea" id="RHEA:11437"/>
    </physiologicalReaction>
</comment>
<feature type="domain" description="Cytochrome oxidase subunit II copper A binding" evidence="18">
    <location>
        <begin position="108"/>
        <end position="243"/>
    </location>
</feature>
<evidence type="ECO:0000313" key="20">
    <source>
        <dbReference type="EMBL" id="AKF78542.1"/>
    </source>
</evidence>
<dbReference type="SUPFAM" id="SSF81464">
    <property type="entry name" value="Cytochrome c oxidase subunit II-like, transmembrane region"/>
    <property type="match status" value="1"/>
</dbReference>
<dbReference type="InterPro" id="IPR011759">
    <property type="entry name" value="Cyt_c_oxidase_su2_TM_dom"/>
</dbReference>
<evidence type="ECO:0000256" key="3">
    <source>
        <dbReference type="ARBA" id="ARBA00015946"/>
    </source>
</evidence>
<evidence type="ECO:0000256" key="9">
    <source>
        <dbReference type="ARBA" id="ARBA00022842"/>
    </source>
</evidence>
<dbReference type="InterPro" id="IPR036257">
    <property type="entry name" value="Cyt_c_oxidase_su2_TM_sf"/>
</dbReference>
<dbReference type="InterPro" id="IPR014222">
    <property type="entry name" value="Cyt_c_oxidase_su2"/>
</dbReference>
<dbReference type="GO" id="GO:0005743">
    <property type="term" value="C:mitochondrial inner membrane"/>
    <property type="evidence" value="ECO:0007669"/>
    <property type="project" value="UniProtKB-SubCell"/>
</dbReference>
<dbReference type="PROSITE" id="PS50999">
    <property type="entry name" value="COX2_TM"/>
    <property type="match status" value="1"/>
</dbReference>
<dbReference type="InterPro" id="IPR034210">
    <property type="entry name" value="CcO_II_C"/>
</dbReference>
<dbReference type="Pfam" id="PF00116">
    <property type="entry name" value="COX2"/>
    <property type="match status" value="1"/>
</dbReference>
<evidence type="ECO:0000259" key="18">
    <source>
        <dbReference type="PROSITE" id="PS50857"/>
    </source>
</evidence>
<dbReference type="AlphaFoldDB" id="A0A0F6XQV6"/>
<dbReference type="GeneID" id="24287942"/>
<sequence length="251" mass="28360">MLNSFFYIVNICGKRDTPEPWHLGMQDAADPVMEEIIFFHDQIMFLLVIIIIVVLWLIVEALNGKSYDRNLIDGTLLEIVWTIIPAIILVFIASPSLKLLYLMDEVVGPVLTIKAIGHQWYWSYEYSDYQEETLEFDSYMVPTSDLNSGDFRLLEVDYGLIVPINTHVRILVTAADVLHSFAVPALGLKIDAVPGRLNQAGLFVKRPGLFYGQCSELCGANHSFMPIVIEAVSLDKYINWILSLSQDKAGF</sequence>
<dbReference type="InterPro" id="IPR045187">
    <property type="entry name" value="CcO_II"/>
</dbReference>
<keyword evidence="6 16" id="KW-0812">Transmembrane</keyword>
<keyword evidence="16 20" id="KW-0496">Mitochondrion</keyword>
<comment type="subcellular location">
    <subcellularLocation>
        <location evidence="1 16">Mitochondrion inner membrane</location>
        <topology evidence="1 16">Multi-pass membrane protein</topology>
    </subcellularLocation>
</comment>
<evidence type="ECO:0000259" key="19">
    <source>
        <dbReference type="PROSITE" id="PS50999"/>
    </source>
</evidence>
<evidence type="ECO:0000256" key="13">
    <source>
        <dbReference type="ARBA" id="ARBA00023008"/>
    </source>
</evidence>
<name>A0A0F6XQV6_9CNID</name>
<evidence type="ECO:0000256" key="15">
    <source>
        <dbReference type="ARBA" id="ARBA00049512"/>
    </source>
</evidence>
<keyword evidence="9" id="KW-0460">Magnesium</keyword>
<dbReference type="InterPro" id="IPR001505">
    <property type="entry name" value="Copper_CuA"/>
</dbReference>
<evidence type="ECO:0000256" key="12">
    <source>
        <dbReference type="ARBA" id="ARBA00022989"/>
    </source>
</evidence>
<dbReference type="EMBL" id="KP938434">
    <property type="protein sequence ID" value="AKF78542.1"/>
    <property type="molecule type" value="Genomic_DNA"/>
</dbReference>
<dbReference type="NCBIfam" id="TIGR02866">
    <property type="entry name" value="CoxB"/>
    <property type="match status" value="1"/>
</dbReference>
<keyword evidence="5 16" id="KW-0679">Respiratory chain</keyword>
<dbReference type="PRINTS" id="PR01166">
    <property type="entry name" value="CYCOXIDASEII"/>
</dbReference>
<dbReference type="SUPFAM" id="SSF49503">
    <property type="entry name" value="Cupredoxins"/>
    <property type="match status" value="1"/>
</dbReference>
<dbReference type="Gene3D" id="1.10.287.90">
    <property type="match status" value="1"/>
</dbReference>
<keyword evidence="10" id="KW-1278">Translocase</keyword>
<dbReference type="GO" id="GO:0005507">
    <property type="term" value="F:copper ion binding"/>
    <property type="evidence" value="ECO:0007669"/>
    <property type="project" value="InterPro"/>
</dbReference>
<dbReference type="GO" id="GO:0016491">
    <property type="term" value="F:oxidoreductase activity"/>
    <property type="evidence" value="ECO:0007669"/>
    <property type="project" value="InterPro"/>
</dbReference>
<keyword evidence="7 16" id="KW-0479">Metal-binding</keyword>
<dbReference type="CDD" id="cd13912">
    <property type="entry name" value="CcO_II_C"/>
    <property type="match status" value="1"/>
</dbReference>
<dbReference type="GO" id="GO:0004129">
    <property type="term" value="F:cytochrome-c oxidase activity"/>
    <property type="evidence" value="ECO:0007669"/>
    <property type="project" value="UniProtKB-EC"/>
</dbReference>
<evidence type="ECO:0000256" key="8">
    <source>
        <dbReference type="ARBA" id="ARBA00022792"/>
    </source>
</evidence>
<organism evidence="20">
    <name type="scientific">Discosoma nummiforme</name>
    <dbReference type="NCBI Taxonomy" id="446316"/>
    <lineage>
        <taxon>Eukaryota</taxon>
        <taxon>Metazoa</taxon>
        <taxon>Cnidaria</taxon>
        <taxon>Anthozoa</taxon>
        <taxon>Hexacorallia</taxon>
        <taxon>Corallimorpharia</taxon>
        <taxon>Discosomidae</taxon>
        <taxon>Discosoma</taxon>
    </lineage>
</organism>
<evidence type="ECO:0000256" key="17">
    <source>
        <dbReference type="SAM" id="Phobius"/>
    </source>
</evidence>
<feature type="transmembrane region" description="Helical" evidence="17">
    <location>
        <begin position="79"/>
        <end position="101"/>
    </location>
</feature>
<dbReference type="RefSeq" id="YP_009139537.1">
    <property type="nucleotide sequence ID" value="NC_027100.1"/>
</dbReference>
<evidence type="ECO:0000256" key="6">
    <source>
        <dbReference type="ARBA" id="ARBA00022692"/>
    </source>
</evidence>
<evidence type="ECO:0000256" key="11">
    <source>
        <dbReference type="ARBA" id="ARBA00022982"/>
    </source>
</evidence>
<evidence type="ECO:0000256" key="1">
    <source>
        <dbReference type="ARBA" id="ARBA00004448"/>
    </source>
</evidence>
<feature type="domain" description="Cytochrome oxidase subunit II transmembrane region profile" evidence="19">
    <location>
        <begin position="17"/>
        <end position="107"/>
    </location>
</feature>
<dbReference type="PROSITE" id="PS50857">
    <property type="entry name" value="COX2_CUA"/>
    <property type="match status" value="1"/>
</dbReference>
<dbReference type="InterPro" id="IPR008972">
    <property type="entry name" value="Cupredoxin"/>
</dbReference>
<keyword evidence="12 17" id="KW-1133">Transmembrane helix</keyword>
<dbReference type="GO" id="GO:0042773">
    <property type="term" value="P:ATP synthesis coupled electron transport"/>
    <property type="evidence" value="ECO:0007669"/>
    <property type="project" value="TreeGrafter"/>
</dbReference>
<gene>
    <name evidence="20" type="primary">COX2</name>
</gene>
<dbReference type="PANTHER" id="PTHR22888:SF9">
    <property type="entry name" value="CYTOCHROME C OXIDASE SUBUNIT 2"/>
    <property type="match status" value="1"/>
</dbReference>
<proteinExistence type="inferred from homology"/>
<geneLocation type="mitochondrion" evidence="20"/>
<dbReference type="PROSITE" id="PS00078">
    <property type="entry name" value="COX2"/>
    <property type="match status" value="1"/>
</dbReference>
<protein>
    <recommendedName>
        <fullName evidence="3 16">Cytochrome c oxidase subunit 2</fullName>
    </recommendedName>
</protein>
<dbReference type="PANTHER" id="PTHR22888">
    <property type="entry name" value="CYTOCHROME C OXIDASE, SUBUNIT II"/>
    <property type="match status" value="1"/>
</dbReference>
<dbReference type="CTD" id="4513"/>
<reference evidence="20" key="2">
    <citation type="submission" date="2015-03" db="EMBL/GenBank/DDBJ databases">
        <authorList>
            <person name="Lin M.-F."/>
            <person name="Kirahara M.V."/>
            <person name="Luo H."/>
            <person name="Tracey D."/>
            <person name="Geller J."/>
            <person name="Fukami H."/>
            <person name="Miller D.J."/>
            <person name="Chen C.A."/>
        </authorList>
    </citation>
    <scope>NUCLEOTIDE SEQUENCE</scope>
</reference>
<keyword evidence="11 16" id="KW-0249">Electron transport</keyword>
<comment type="cofactor">
    <cofactor evidence="16">
        <name>Cu cation</name>
        <dbReference type="ChEBI" id="CHEBI:23378"/>
    </cofactor>
    <text evidence="16">Binds a copper A center.</text>
</comment>
<keyword evidence="14 16" id="KW-0472">Membrane</keyword>
<dbReference type="InterPro" id="IPR002429">
    <property type="entry name" value="CcO_II-like_C"/>
</dbReference>
<evidence type="ECO:0000256" key="2">
    <source>
        <dbReference type="ARBA" id="ARBA00007866"/>
    </source>
</evidence>
<dbReference type="FunFam" id="2.60.40.420:FF:000001">
    <property type="entry name" value="Cytochrome c oxidase subunit 2"/>
    <property type="match status" value="1"/>
</dbReference>
<evidence type="ECO:0000256" key="7">
    <source>
        <dbReference type="ARBA" id="ARBA00022723"/>
    </source>
</evidence>
<evidence type="ECO:0000256" key="16">
    <source>
        <dbReference type="RuleBase" id="RU000457"/>
    </source>
</evidence>
<reference evidence="20" key="1">
    <citation type="journal article" date="2014" name="Genome Biol. Evol.">
        <title>Mitochondrial genome rearrangements in the scleractinia/corallimorpharia complex: implications for coral phylogeny.</title>
        <authorList>
            <person name="Lin M.F."/>
            <person name="Kitahara M.V."/>
            <person name="Luo H."/>
            <person name="Tracey D."/>
            <person name="Geller J."/>
            <person name="Fukami H."/>
            <person name="Miller D.J."/>
            <person name="Chen C.A."/>
        </authorList>
    </citation>
    <scope>NUCLEOTIDE SEQUENCE</scope>
</reference>
<evidence type="ECO:0000256" key="14">
    <source>
        <dbReference type="ARBA" id="ARBA00023136"/>
    </source>
</evidence>
<keyword evidence="13 16" id="KW-0186">Copper</keyword>
<keyword evidence="4 16" id="KW-0813">Transport</keyword>
<keyword evidence="8 16" id="KW-0999">Mitochondrion inner membrane</keyword>
<comment type="function">
    <text evidence="16">Component of the cytochrome c oxidase, the last enzyme in the mitochondrial electron transport chain which drives oxidative phosphorylation. The respiratory chain contains 3 multisubunit complexes succinate dehydrogenase (complex II, CII), ubiquinol-cytochrome c oxidoreductase (cytochrome b-c1 complex, complex III, CIII) and cytochrome c oxidase (complex IV, CIV), that cooperate to transfer electrons derived from NADH and succinate to molecular oxygen, creating an electrochemical gradient over the inner membrane that drives transmembrane transport and the ATP synthase. Cytochrome c oxidase is the component of the respiratory chain that catalyzes the reduction of oxygen to water. Electrons originating from reduced cytochrome c in the intermembrane space (IMS) are transferred via the dinuclear copper A center (CU(A)) of subunit 2 and heme A of subunit 1 to the active site in subunit 1, a binuclear center (BNC) formed by heme A3 and copper B (CU(B)). The BNC reduces molecular oxygen to 2 water molecules using 4 electrons from cytochrome c in the IMS and 4 protons from the mitochondrial matrix.</text>
</comment>
<evidence type="ECO:0000256" key="5">
    <source>
        <dbReference type="ARBA" id="ARBA00022660"/>
    </source>
</evidence>
<evidence type="ECO:0000256" key="10">
    <source>
        <dbReference type="ARBA" id="ARBA00022967"/>
    </source>
</evidence>
<dbReference type="Pfam" id="PF02790">
    <property type="entry name" value="COX2_TM"/>
    <property type="match status" value="1"/>
</dbReference>
<feature type="transmembrane region" description="Helical" evidence="17">
    <location>
        <begin position="43"/>
        <end position="59"/>
    </location>
</feature>
<comment type="similarity">
    <text evidence="2 16">Belongs to the cytochrome c oxidase subunit 2 family.</text>
</comment>